<dbReference type="Pfam" id="PF00005">
    <property type="entry name" value="ABC_tran"/>
    <property type="match status" value="1"/>
</dbReference>
<dbReference type="FunFam" id="3.40.50.300:FF:000224">
    <property type="entry name" value="Energy-coupling factor transporter ATP-binding protein EcfA"/>
    <property type="match status" value="1"/>
</dbReference>
<dbReference type="PANTHER" id="PTHR43553:SF24">
    <property type="entry name" value="ENERGY-COUPLING FACTOR TRANSPORTER ATP-BINDING PROTEIN ECFA1"/>
    <property type="match status" value="1"/>
</dbReference>
<dbReference type="Proteomes" id="UP000063781">
    <property type="component" value="Chromosome"/>
</dbReference>
<dbReference type="KEGG" id="erl:AOC36_03490"/>
<dbReference type="InterPro" id="IPR017871">
    <property type="entry name" value="ABC_transporter-like_CS"/>
</dbReference>
<keyword evidence="6" id="KW-0067">ATP-binding</keyword>
<dbReference type="RefSeq" id="WP_067631491.1">
    <property type="nucleotide sequence ID" value="NZ_CP013213.1"/>
</dbReference>
<dbReference type="STRING" id="1514105.AOC36_03490"/>
<keyword evidence="4" id="KW-1003">Cell membrane</keyword>
<keyword evidence="11" id="KW-1185">Reference proteome</keyword>
<keyword evidence="7" id="KW-1278">Translocase</keyword>
<dbReference type="InterPro" id="IPR003439">
    <property type="entry name" value="ABC_transporter-like_ATP-bd"/>
</dbReference>
<evidence type="ECO:0000259" key="9">
    <source>
        <dbReference type="PROSITE" id="PS50893"/>
    </source>
</evidence>
<gene>
    <name evidence="10" type="primary">cbiO</name>
    <name evidence="10" type="ORF">AOC36_03490</name>
</gene>
<reference evidence="10 11" key="1">
    <citation type="submission" date="2015-10" db="EMBL/GenBank/DDBJ databases">
        <title>Erysipelothrix larvae sp. LV19 isolated from the larval gut of the rhinoceros beetle, Trypoxylus dichotomus.</title>
        <authorList>
            <person name="Lim S."/>
            <person name="Kim B.-C."/>
        </authorList>
    </citation>
    <scope>NUCLEOTIDE SEQUENCE [LARGE SCALE GENOMIC DNA]</scope>
    <source>
        <strain evidence="10 11">LV19</strain>
    </source>
</reference>
<protein>
    <submittedName>
        <fullName evidence="10">Energy-coupling factor transporter ATPase</fullName>
    </submittedName>
</protein>
<dbReference type="InterPro" id="IPR030947">
    <property type="entry name" value="EcfA_1"/>
</dbReference>
<comment type="subcellular location">
    <subcellularLocation>
        <location evidence="1">Cell membrane</location>
        <topology evidence="1">Peripheral membrane protein</topology>
    </subcellularLocation>
</comment>
<dbReference type="InterPro" id="IPR050095">
    <property type="entry name" value="ECF_ABC_transporter_ATP-bd"/>
</dbReference>
<evidence type="ECO:0000256" key="5">
    <source>
        <dbReference type="ARBA" id="ARBA00022741"/>
    </source>
</evidence>
<dbReference type="OrthoDB" id="9784332at2"/>
<keyword evidence="3" id="KW-0813">Transport</keyword>
<dbReference type="Gene3D" id="3.40.50.300">
    <property type="entry name" value="P-loop containing nucleotide triphosphate hydrolases"/>
    <property type="match status" value="1"/>
</dbReference>
<dbReference type="GO" id="GO:0042626">
    <property type="term" value="F:ATPase-coupled transmembrane transporter activity"/>
    <property type="evidence" value="ECO:0007669"/>
    <property type="project" value="TreeGrafter"/>
</dbReference>
<evidence type="ECO:0000256" key="4">
    <source>
        <dbReference type="ARBA" id="ARBA00022475"/>
    </source>
</evidence>
<dbReference type="CDD" id="cd03225">
    <property type="entry name" value="ABC_cobalt_CbiO_domain1"/>
    <property type="match status" value="1"/>
</dbReference>
<dbReference type="NCBIfam" id="TIGR04520">
    <property type="entry name" value="ECF_ATPase_1"/>
    <property type="match status" value="1"/>
</dbReference>
<sequence>MKQIEIKNLVFGYEEDVPVLKHVSMSIEKGQYVSIIGHNGSGKSTIAKLLIGLMEPQHGSIHIDGELLSTENVYDIRQKIAIVFQNPDNQFIGSTVRDDIAFGLENRRVDPKEMDAIIQHYAHEVNMTEYLDHEPTKLSGGQKQRVAIAGVLSMNPEVLILDEATSMLDPKGRKEVNELVHELHDVNDMTILSISHDIEEVAMSDYVFVMNEGEVVLQGTPQEVLLHFDALQEIGLDVPFSVQFYMSLKEQGIDVDSPYDLEGMVDALWQLNSNK</sequence>
<evidence type="ECO:0000256" key="8">
    <source>
        <dbReference type="ARBA" id="ARBA00023136"/>
    </source>
</evidence>
<dbReference type="PROSITE" id="PS50893">
    <property type="entry name" value="ABC_TRANSPORTER_2"/>
    <property type="match status" value="1"/>
</dbReference>
<dbReference type="NCBIfam" id="NF010167">
    <property type="entry name" value="PRK13648.1"/>
    <property type="match status" value="1"/>
</dbReference>
<feature type="domain" description="ABC transporter" evidence="9">
    <location>
        <begin position="4"/>
        <end position="237"/>
    </location>
</feature>
<organism evidence="10 11">
    <name type="scientific">Erysipelothrix larvae</name>
    <dbReference type="NCBI Taxonomy" id="1514105"/>
    <lineage>
        <taxon>Bacteria</taxon>
        <taxon>Bacillati</taxon>
        <taxon>Bacillota</taxon>
        <taxon>Erysipelotrichia</taxon>
        <taxon>Erysipelotrichales</taxon>
        <taxon>Erysipelotrichaceae</taxon>
        <taxon>Erysipelothrix</taxon>
    </lineage>
</organism>
<keyword evidence="8" id="KW-0472">Membrane</keyword>
<evidence type="ECO:0000313" key="10">
    <source>
        <dbReference type="EMBL" id="AMC93072.1"/>
    </source>
</evidence>
<evidence type="ECO:0000256" key="6">
    <source>
        <dbReference type="ARBA" id="ARBA00022840"/>
    </source>
</evidence>
<dbReference type="PANTHER" id="PTHR43553">
    <property type="entry name" value="HEAVY METAL TRANSPORTER"/>
    <property type="match status" value="1"/>
</dbReference>
<evidence type="ECO:0000256" key="1">
    <source>
        <dbReference type="ARBA" id="ARBA00004202"/>
    </source>
</evidence>
<proteinExistence type="inferred from homology"/>
<dbReference type="PROSITE" id="PS00211">
    <property type="entry name" value="ABC_TRANSPORTER_1"/>
    <property type="match status" value="1"/>
</dbReference>
<dbReference type="InterPro" id="IPR003593">
    <property type="entry name" value="AAA+_ATPase"/>
</dbReference>
<dbReference type="AlphaFoldDB" id="A0A0X8GZ31"/>
<dbReference type="InterPro" id="IPR027417">
    <property type="entry name" value="P-loop_NTPase"/>
</dbReference>
<dbReference type="SMART" id="SM00382">
    <property type="entry name" value="AAA"/>
    <property type="match status" value="1"/>
</dbReference>
<comment type="similarity">
    <text evidence="2">Belongs to the ABC transporter superfamily.</text>
</comment>
<accession>A0A0X8GZ31</accession>
<dbReference type="InterPro" id="IPR015856">
    <property type="entry name" value="ABC_transpr_CbiO/EcfA_su"/>
</dbReference>
<dbReference type="GO" id="GO:0005524">
    <property type="term" value="F:ATP binding"/>
    <property type="evidence" value="ECO:0007669"/>
    <property type="project" value="UniProtKB-KW"/>
</dbReference>
<dbReference type="SUPFAM" id="SSF52540">
    <property type="entry name" value="P-loop containing nucleoside triphosphate hydrolases"/>
    <property type="match status" value="1"/>
</dbReference>
<dbReference type="EMBL" id="CP013213">
    <property type="protein sequence ID" value="AMC93072.1"/>
    <property type="molecule type" value="Genomic_DNA"/>
</dbReference>
<dbReference type="GO" id="GO:0043190">
    <property type="term" value="C:ATP-binding cassette (ABC) transporter complex"/>
    <property type="evidence" value="ECO:0007669"/>
    <property type="project" value="TreeGrafter"/>
</dbReference>
<evidence type="ECO:0000313" key="11">
    <source>
        <dbReference type="Proteomes" id="UP000063781"/>
    </source>
</evidence>
<name>A0A0X8GZ31_9FIRM</name>
<evidence type="ECO:0000256" key="3">
    <source>
        <dbReference type="ARBA" id="ARBA00022448"/>
    </source>
</evidence>
<evidence type="ECO:0000256" key="2">
    <source>
        <dbReference type="ARBA" id="ARBA00005417"/>
    </source>
</evidence>
<keyword evidence="5" id="KW-0547">Nucleotide-binding</keyword>
<evidence type="ECO:0000256" key="7">
    <source>
        <dbReference type="ARBA" id="ARBA00022967"/>
    </source>
</evidence>
<dbReference type="GO" id="GO:0016887">
    <property type="term" value="F:ATP hydrolysis activity"/>
    <property type="evidence" value="ECO:0007669"/>
    <property type="project" value="InterPro"/>
</dbReference>